<feature type="region of interest" description="Disordered" evidence="2">
    <location>
        <begin position="311"/>
        <end position="331"/>
    </location>
</feature>
<dbReference type="OrthoDB" id="297125at2759"/>
<proteinExistence type="predicted"/>
<sequence>MSKMVNENLDPFINTNNNLIQEASEVSSEITQICLDIQGTPEHNTLISIQQQFNFLIQSWITLIKSLSNQISKYQKYSQELANKNQRYRAKSDEKIIRKKTKLREKESSIQNKHRYINKSMTRIRRLWKGNIKDMKYKISIQKANRIKIKKKVDKFKEQVLKKFTIGSDLCFIERQKNIDLDAVVKERGSIEPSLLFSERSEEQIDESYAFEELMKEIDAQKGPAKRNNSNISIEKSFGGWKSEYDSENDSILPVNPDDIKKAIDVLKKANLLNPQNGGILNKLTDLLKDPENSHKLEIILQLMNFQGRLSQSSYKDPNSPPVKDEKKLSSKTLEVHDISHKFPLENEEIFELIPNPEQNEDMDKSKKFQSQKLEQVHFEESVGIPFFDIDMRFATSESGNNKPIRDSEDNHPQQELLTGLDNLSPTENKANPVKKQTTLDYQSTGISSQTGFRSRITLKTAGSDFSQKIFTPGSKSIEEAFKDM</sequence>
<keyword evidence="1" id="KW-0175">Coiled coil</keyword>
<gene>
    <name evidence="3" type="ORF">SteCoe_12433</name>
</gene>
<accession>A0A1R2CAQ0</accession>
<reference evidence="3 4" key="1">
    <citation type="submission" date="2016-11" db="EMBL/GenBank/DDBJ databases">
        <title>The macronuclear genome of Stentor coeruleus: a giant cell with tiny introns.</title>
        <authorList>
            <person name="Slabodnick M."/>
            <person name="Ruby J.G."/>
            <person name="Reiff S.B."/>
            <person name="Swart E.C."/>
            <person name="Gosai S."/>
            <person name="Prabakaran S."/>
            <person name="Witkowska E."/>
            <person name="Larue G.E."/>
            <person name="Fisher S."/>
            <person name="Freeman R.M."/>
            <person name="Gunawardena J."/>
            <person name="Chu W."/>
            <person name="Stover N.A."/>
            <person name="Gregory B.D."/>
            <person name="Nowacki M."/>
            <person name="Derisi J."/>
            <person name="Roy S.W."/>
            <person name="Marshall W.F."/>
            <person name="Sood P."/>
        </authorList>
    </citation>
    <scope>NUCLEOTIDE SEQUENCE [LARGE SCALE GENOMIC DNA]</scope>
    <source>
        <strain evidence="3">WM001</strain>
    </source>
</reference>
<dbReference type="EMBL" id="MPUH01000216">
    <property type="protein sequence ID" value="OMJ86077.1"/>
    <property type="molecule type" value="Genomic_DNA"/>
</dbReference>
<evidence type="ECO:0000313" key="4">
    <source>
        <dbReference type="Proteomes" id="UP000187209"/>
    </source>
</evidence>
<comment type="caution">
    <text evidence="3">The sequence shown here is derived from an EMBL/GenBank/DDBJ whole genome shotgun (WGS) entry which is preliminary data.</text>
</comment>
<evidence type="ECO:0000256" key="2">
    <source>
        <dbReference type="SAM" id="MobiDB-lite"/>
    </source>
</evidence>
<protein>
    <submittedName>
        <fullName evidence="3">Uncharacterized protein</fullName>
    </submittedName>
</protein>
<feature type="coiled-coil region" evidence="1">
    <location>
        <begin position="64"/>
        <end position="94"/>
    </location>
</feature>
<evidence type="ECO:0000256" key="1">
    <source>
        <dbReference type="SAM" id="Coils"/>
    </source>
</evidence>
<dbReference type="Proteomes" id="UP000187209">
    <property type="component" value="Unassembled WGS sequence"/>
</dbReference>
<evidence type="ECO:0000313" key="3">
    <source>
        <dbReference type="EMBL" id="OMJ86077.1"/>
    </source>
</evidence>
<dbReference type="AlphaFoldDB" id="A0A1R2CAQ0"/>
<organism evidence="3 4">
    <name type="scientific">Stentor coeruleus</name>
    <dbReference type="NCBI Taxonomy" id="5963"/>
    <lineage>
        <taxon>Eukaryota</taxon>
        <taxon>Sar</taxon>
        <taxon>Alveolata</taxon>
        <taxon>Ciliophora</taxon>
        <taxon>Postciliodesmatophora</taxon>
        <taxon>Heterotrichea</taxon>
        <taxon>Heterotrichida</taxon>
        <taxon>Stentoridae</taxon>
        <taxon>Stentor</taxon>
    </lineage>
</organism>
<keyword evidence="4" id="KW-1185">Reference proteome</keyword>
<name>A0A1R2CAQ0_9CILI</name>